<accession>A0A7C6Z270</accession>
<evidence type="ECO:0000313" key="4">
    <source>
        <dbReference type="Proteomes" id="UP000553059"/>
    </source>
</evidence>
<comment type="caution">
    <text evidence="3">The sequence shown here is derived from an EMBL/GenBank/DDBJ whole genome shotgun (WGS) entry which is preliminary data.</text>
</comment>
<name>A0A7C6Z270_9FIRM</name>
<evidence type="ECO:0000256" key="1">
    <source>
        <dbReference type="ARBA" id="ARBA00022801"/>
    </source>
</evidence>
<protein>
    <submittedName>
        <fullName evidence="3">Alpha/beta hydrolase</fullName>
    </submittedName>
</protein>
<sequence length="297" mass="34397">MNKPIRYIETSALIVGYEESGPSHGYPVILQHGWPDDVRTWDKVASMLNKEGFRTIAPYLRGVGQTRFKSDDFMRTGQLSAVGNDLVEVADALKLDNFAVVGHDWGARAAYISSFLLPDRVQHCVALSVGYGTNNPDQKLSLEQIKNYWYHWYMASEQGKELLEKERRKFCRFMWETWSPLWHFSDKEFDDTAMSFENTDWAEVVLHSYRHRWGFVQGDPRYDELEKRLSAVPAVTVPTLVLHGEEDKCNDPSTSMDKENYFIGPYKRKLISGAGHFPQREYPEVVAKEIVNWIKNF</sequence>
<dbReference type="PRINTS" id="PR00412">
    <property type="entry name" value="EPOXHYDRLASE"/>
</dbReference>
<gene>
    <name evidence="3" type="ORF">GX523_01095</name>
</gene>
<evidence type="ECO:0000259" key="2">
    <source>
        <dbReference type="Pfam" id="PF00561"/>
    </source>
</evidence>
<dbReference type="InterPro" id="IPR029058">
    <property type="entry name" value="AB_hydrolase_fold"/>
</dbReference>
<dbReference type="PANTHER" id="PTHR43329">
    <property type="entry name" value="EPOXIDE HYDROLASE"/>
    <property type="match status" value="1"/>
</dbReference>
<organism evidence="3 4">
    <name type="scientific">Desulfitobacterium dehalogenans</name>
    <dbReference type="NCBI Taxonomy" id="36854"/>
    <lineage>
        <taxon>Bacteria</taxon>
        <taxon>Bacillati</taxon>
        <taxon>Bacillota</taxon>
        <taxon>Clostridia</taxon>
        <taxon>Eubacteriales</taxon>
        <taxon>Desulfitobacteriaceae</taxon>
        <taxon>Desulfitobacterium</taxon>
    </lineage>
</organism>
<dbReference type="Proteomes" id="UP000553059">
    <property type="component" value="Unassembled WGS sequence"/>
</dbReference>
<proteinExistence type="predicted"/>
<keyword evidence="1 3" id="KW-0378">Hydrolase</keyword>
<dbReference type="AlphaFoldDB" id="A0A7C6Z270"/>
<reference evidence="3 4" key="1">
    <citation type="journal article" date="2020" name="Biotechnol. Biofuels">
        <title>New insights from the biogas microbiome by comprehensive genome-resolved metagenomics of nearly 1600 species originating from multiple anaerobic digesters.</title>
        <authorList>
            <person name="Campanaro S."/>
            <person name="Treu L."/>
            <person name="Rodriguez-R L.M."/>
            <person name="Kovalovszki A."/>
            <person name="Ziels R.M."/>
            <person name="Maus I."/>
            <person name="Zhu X."/>
            <person name="Kougias P.G."/>
            <person name="Basile A."/>
            <person name="Luo G."/>
            <person name="Schluter A."/>
            <person name="Konstantinidis K.T."/>
            <person name="Angelidaki I."/>
        </authorList>
    </citation>
    <scope>NUCLEOTIDE SEQUENCE [LARGE SCALE GENOMIC DNA]</scope>
    <source>
        <strain evidence="3">AS05jafATM_4</strain>
    </source>
</reference>
<dbReference type="Gene3D" id="3.40.50.1820">
    <property type="entry name" value="alpha/beta hydrolase"/>
    <property type="match status" value="1"/>
</dbReference>
<evidence type="ECO:0000313" key="3">
    <source>
        <dbReference type="EMBL" id="HHY25343.1"/>
    </source>
</evidence>
<dbReference type="GO" id="GO:0016787">
    <property type="term" value="F:hydrolase activity"/>
    <property type="evidence" value="ECO:0007669"/>
    <property type="project" value="UniProtKB-KW"/>
</dbReference>
<dbReference type="Pfam" id="PF00561">
    <property type="entry name" value="Abhydrolase_1"/>
    <property type="match status" value="1"/>
</dbReference>
<feature type="domain" description="AB hydrolase-1" evidence="2">
    <location>
        <begin position="26"/>
        <end position="279"/>
    </location>
</feature>
<dbReference type="SUPFAM" id="SSF53474">
    <property type="entry name" value="alpha/beta-Hydrolases"/>
    <property type="match status" value="1"/>
</dbReference>
<dbReference type="InterPro" id="IPR000639">
    <property type="entry name" value="Epox_hydrolase-like"/>
</dbReference>
<dbReference type="InterPro" id="IPR000073">
    <property type="entry name" value="AB_hydrolase_1"/>
</dbReference>
<dbReference type="EMBL" id="DUTF01000025">
    <property type="protein sequence ID" value="HHY25343.1"/>
    <property type="molecule type" value="Genomic_DNA"/>
</dbReference>